<proteinExistence type="predicted"/>
<organism evidence="1 2">
    <name type="scientific">Sphaerisporangium album</name>
    <dbReference type="NCBI Taxonomy" id="509200"/>
    <lineage>
        <taxon>Bacteria</taxon>
        <taxon>Bacillati</taxon>
        <taxon>Actinomycetota</taxon>
        <taxon>Actinomycetes</taxon>
        <taxon>Streptosporangiales</taxon>
        <taxon>Streptosporangiaceae</taxon>
        <taxon>Sphaerisporangium</taxon>
    </lineage>
</organism>
<gene>
    <name evidence="1" type="ORF">DQ384_05225</name>
</gene>
<comment type="caution">
    <text evidence="1">The sequence shown here is derived from an EMBL/GenBank/DDBJ whole genome shotgun (WGS) entry which is preliminary data.</text>
</comment>
<dbReference type="AlphaFoldDB" id="A0A367FQQ5"/>
<dbReference type="EMBL" id="QOIL01000003">
    <property type="protein sequence ID" value="RCG31945.1"/>
    <property type="molecule type" value="Genomic_DNA"/>
</dbReference>
<evidence type="ECO:0000313" key="2">
    <source>
        <dbReference type="Proteomes" id="UP000253094"/>
    </source>
</evidence>
<keyword evidence="2" id="KW-1185">Reference proteome</keyword>
<sequence>MEDHHKREYSFDELSAMLVGGYMLISKLLLRLPIPIALPAITEDGLDGVIAVAAVDKARRDISALPMDALTAAMMQQVLLEWLTAHDQGLVIINLGEEPRRLAAMTATLTRLTHLGDHAEIRLELEEEDEE</sequence>
<accession>A0A367FQQ5</accession>
<dbReference type="Proteomes" id="UP000253094">
    <property type="component" value="Unassembled WGS sequence"/>
</dbReference>
<evidence type="ECO:0000313" key="1">
    <source>
        <dbReference type="EMBL" id="RCG31945.1"/>
    </source>
</evidence>
<reference evidence="1 2" key="1">
    <citation type="submission" date="2018-06" db="EMBL/GenBank/DDBJ databases">
        <title>Sphaerisporangium craniellae sp. nov., isolated from a marine sponge in the South China Sea.</title>
        <authorList>
            <person name="Li L."/>
        </authorList>
    </citation>
    <scope>NUCLEOTIDE SEQUENCE [LARGE SCALE GENOMIC DNA]</scope>
    <source>
        <strain evidence="1 2">CCTCC AA 208026</strain>
    </source>
</reference>
<dbReference type="RefSeq" id="WP_114027560.1">
    <property type="nucleotide sequence ID" value="NZ_QOIL01000003.1"/>
</dbReference>
<name>A0A367FQQ5_9ACTN</name>
<protein>
    <submittedName>
        <fullName evidence="1">Uncharacterized protein</fullName>
    </submittedName>
</protein>